<proteinExistence type="predicted"/>
<comment type="caution">
    <text evidence="1">The sequence shown here is derived from an EMBL/GenBank/DDBJ whole genome shotgun (WGS) entry which is preliminary data.</text>
</comment>
<dbReference type="OrthoDB" id="8774933at2"/>
<name>A0A246HLL9_STEMA</name>
<sequence length="176" mass="19762">MRWPFNRDPSTPTEGPGAQHLQALLSSEPDRIYSAACAIAQLRDPAELDALSPWVERIERATAHISLGGALFANNHHLQFALRRLRFWRDRAGCLCALYPHYPFFDPRREATRGHVVIEAVGEAEDGWGEAHAVTCVDCATHWLATDREYHYPWWEWTVAGPTVAADPAQGHRLGA</sequence>
<dbReference type="EMBL" id="NIVS01000022">
    <property type="protein sequence ID" value="OWQ53023.1"/>
    <property type="molecule type" value="Genomic_DNA"/>
</dbReference>
<evidence type="ECO:0000313" key="1">
    <source>
        <dbReference type="EMBL" id="OWQ53023.1"/>
    </source>
</evidence>
<dbReference type="AlphaFoldDB" id="A0A246HLL9"/>
<accession>A0A246HLL9</accession>
<protein>
    <submittedName>
        <fullName evidence="1">Uncharacterized protein</fullName>
    </submittedName>
</protein>
<evidence type="ECO:0000313" key="2">
    <source>
        <dbReference type="Proteomes" id="UP000198157"/>
    </source>
</evidence>
<dbReference type="Proteomes" id="UP000198157">
    <property type="component" value="Unassembled WGS sequence"/>
</dbReference>
<organism evidence="1 2">
    <name type="scientific">Stenotrophomonas maltophilia</name>
    <name type="common">Pseudomonas maltophilia</name>
    <name type="synonym">Xanthomonas maltophilia</name>
    <dbReference type="NCBI Taxonomy" id="40324"/>
    <lineage>
        <taxon>Bacteria</taxon>
        <taxon>Pseudomonadati</taxon>
        <taxon>Pseudomonadota</taxon>
        <taxon>Gammaproteobacteria</taxon>
        <taxon>Lysobacterales</taxon>
        <taxon>Lysobacteraceae</taxon>
        <taxon>Stenotrophomonas</taxon>
        <taxon>Stenotrophomonas maltophilia group</taxon>
    </lineage>
</organism>
<gene>
    <name evidence="1" type="ORF">CEE60_11440</name>
</gene>
<reference evidence="1 2" key="1">
    <citation type="submission" date="2017-06" db="EMBL/GenBank/DDBJ databases">
        <authorList>
            <person name="Kim H.J."/>
            <person name="Triplett B.A."/>
        </authorList>
    </citation>
    <scope>NUCLEOTIDE SEQUENCE [LARGE SCALE GENOMIC DNA]</scope>
    <source>
        <strain evidence="1 2">13146</strain>
    </source>
</reference>